<evidence type="ECO:0008006" key="3">
    <source>
        <dbReference type="Google" id="ProtNLM"/>
    </source>
</evidence>
<accession>A0A7C4U7Q1</accession>
<name>A0A7C4U7Q1_UNCW3</name>
<evidence type="ECO:0000256" key="1">
    <source>
        <dbReference type="SAM" id="Phobius"/>
    </source>
</evidence>
<reference evidence="2" key="1">
    <citation type="journal article" date="2020" name="mSystems">
        <title>Genome- and Community-Level Interaction Insights into Carbon Utilization and Element Cycling Functions of Hydrothermarchaeota in Hydrothermal Sediment.</title>
        <authorList>
            <person name="Zhou Z."/>
            <person name="Liu Y."/>
            <person name="Xu W."/>
            <person name="Pan J."/>
            <person name="Luo Z.H."/>
            <person name="Li M."/>
        </authorList>
    </citation>
    <scope>NUCLEOTIDE SEQUENCE [LARGE SCALE GENOMIC DNA]</scope>
    <source>
        <strain evidence="2">SpSt-780</strain>
    </source>
</reference>
<feature type="transmembrane region" description="Helical" evidence="1">
    <location>
        <begin position="249"/>
        <end position="282"/>
    </location>
</feature>
<proteinExistence type="predicted"/>
<keyword evidence="1" id="KW-0812">Transmembrane</keyword>
<comment type="caution">
    <text evidence="2">The sequence shown here is derived from an EMBL/GenBank/DDBJ whole genome shotgun (WGS) entry which is preliminary data.</text>
</comment>
<protein>
    <recommendedName>
        <fullName evidence="3">TFIIB-type zinc ribbon-containing protein</fullName>
    </recommendedName>
</protein>
<dbReference type="AlphaFoldDB" id="A0A7C4U7Q1"/>
<keyword evidence="1" id="KW-0472">Membrane</keyword>
<evidence type="ECO:0000313" key="2">
    <source>
        <dbReference type="EMBL" id="HGW91559.1"/>
    </source>
</evidence>
<dbReference type="EMBL" id="DTHG01000038">
    <property type="protein sequence ID" value="HGW91559.1"/>
    <property type="molecule type" value="Genomic_DNA"/>
</dbReference>
<keyword evidence="1" id="KW-1133">Transmembrane helix</keyword>
<organism evidence="2">
    <name type="scientific">candidate division WOR-3 bacterium</name>
    <dbReference type="NCBI Taxonomy" id="2052148"/>
    <lineage>
        <taxon>Bacteria</taxon>
        <taxon>Bacteria division WOR-3</taxon>
    </lineage>
</organism>
<gene>
    <name evidence="2" type="ORF">ENV67_03340</name>
</gene>
<sequence>MKNIISINCPSCGGTLNILEGDKNVICEYCGSEYVLTSKIGIERYYVKPLSNLKENFVRNRKFIENRIVFIPILKVRTEIFGWVYAHKKGKKVTYQDKDERGRLRTYTVTIDENWLKKPVNVFREDKFNLLKNMRLGQERIEIEGFELTPYDDEKMHTFGSVIDLLEDIDIVKKNALKNIMERFLSQYSEYDELKYDLDFVLPNFSIIYYPVLILRDDKGFYSIDGVRGKIIYKEEKETIKKRLKLKKYFIPLFTLLISLFSYLNIFAGIFLFLIFLILLIYSYGD</sequence>